<evidence type="ECO:0000313" key="1">
    <source>
        <dbReference type="EMBL" id="KAJ4189749.1"/>
    </source>
</evidence>
<evidence type="ECO:0000313" key="2">
    <source>
        <dbReference type="Proteomes" id="UP001152087"/>
    </source>
</evidence>
<proteinExistence type="predicted"/>
<protein>
    <submittedName>
        <fullName evidence="1">Uncharacterized protein</fullName>
    </submittedName>
</protein>
<name>A0A9W8RAD4_9HYPO</name>
<dbReference type="OrthoDB" id="2520703at2759"/>
<keyword evidence="2" id="KW-1185">Reference proteome</keyword>
<accession>A0A9W8RAD4</accession>
<dbReference type="AlphaFoldDB" id="A0A9W8RAD4"/>
<sequence length="141" mass="16077">MIYGFDGIQEQGFPHSEALIQLLPALLVSFSIQTKQMGETGQATLEKGLVRLAEAKQRQPDQFPKLRWVQCELGNETGWLSNMFEVVNVQFTSSSWSLSKAKPYLNGTIWTVDRITGFSYSDDFSEDELFVPARHQEEVER</sequence>
<comment type="caution">
    <text evidence="1">The sequence shown here is derived from an EMBL/GenBank/DDBJ whole genome shotgun (WGS) entry which is preliminary data.</text>
</comment>
<reference evidence="1" key="1">
    <citation type="submission" date="2022-09" db="EMBL/GenBank/DDBJ databases">
        <title>Fusarium specimens isolated from Avocado Roots.</title>
        <authorList>
            <person name="Stajich J."/>
            <person name="Roper C."/>
            <person name="Heimlech-Rivalta G."/>
        </authorList>
    </citation>
    <scope>NUCLEOTIDE SEQUENCE</scope>
    <source>
        <strain evidence="1">A02</strain>
    </source>
</reference>
<gene>
    <name evidence="1" type="ORF">NW755_005750</name>
</gene>
<dbReference type="EMBL" id="JAOQAV010000012">
    <property type="protein sequence ID" value="KAJ4189749.1"/>
    <property type="molecule type" value="Genomic_DNA"/>
</dbReference>
<organism evidence="1 2">
    <name type="scientific">Fusarium falciforme</name>
    <dbReference type="NCBI Taxonomy" id="195108"/>
    <lineage>
        <taxon>Eukaryota</taxon>
        <taxon>Fungi</taxon>
        <taxon>Dikarya</taxon>
        <taxon>Ascomycota</taxon>
        <taxon>Pezizomycotina</taxon>
        <taxon>Sordariomycetes</taxon>
        <taxon>Hypocreomycetidae</taxon>
        <taxon>Hypocreales</taxon>
        <taxon>Nectriaceae</taxon>
        <taxon>Fusarium</taxon>
        <taxon>Fusarium solani species complex</taxon>
    </lineage>
</organism>
<dbReference type="Proteomes" id="UP001152087">
    <property type="component" value="Unassembled WGS sequence"/>
</dbReference>